<dbReference type="PROSITE" id="PS50927">
    <property type="entry name" value="BULB_LECTIN"/>
    <property type="match status" value="1"/>
</dbReference>
<keyword evidence="5" id="KW-0547">Nucleotide-binding</keyword>
<dbReference type="InterPro" id="IPR017441">
    <property type="entry name" value="Protein_kinase_ATP_BS"/>
</dbReference>
<organism evidence="10 11">
    <name type="scientific">Citrullus colocynthis</name>
    <name type="common">colocynth</name>
    <dbReference type="NCBI Taxonomy" id="252529"/>
    <lineage>
        <taxon>Eukaryota</taxon>
        <taxon>Viridiplantae</taxon>
        <taxon>Streptophyta</taxon>
        <taxon>Embryophyta</taxon>
        <taxon>Tracheophyta</taxon>
        <taxon>Spermatophyta</taxon>
        <taxon>Magnoliopsida</taxon>
        <taxon>eudicotyledons</taxon>
        <taxon>Gunneridae</taxon>
        <taxon>Pentapetalae</taxon>
        <taxon>rosids</taxon>
        <taxon>fabids</taxon>
        <taxon>Cucurbitales</taxon>
        <taxon>Cucurbitaceae</taxon>
        <taxon>Benincaseae</taxon>
        <taxon>Citrullus</taxon>
    </lineage>
</organism>
<dbReference type="InterPro" id="IPR000719">
    <property type="entry name" value="Prot_kinase_dom"/>
</dbReference>
<evidence type="ECO:0000256" key="7">
    <source>
        <dbReference type="SAM" id="SignalP"/>
    </source>
</evidence>
<evidence type="ECO:0000313" key="11">
    <source>
        <dbReference type="Proteomes" id="UP001642487"/>
    </source>
</evidence>
<protein>
    <submittedName>
        <fullName evidence="10">Uncharacterized protein</fullName>
    </submittedName>
</protein>
<feature type="transmembrane region" description="Helical" evidence="6">
    <location>
        <begin position="435"/>
        <end position="458"/>
    </location>
</feature>
<feature type="domain" description="Bulb-type lectin" evidence="9">
    <location>
        <begin position="36"/>
        <end position="155"/>
    </location>
</feature>
<sequence length="606" mass="68399">MGFFKTTTFLLFFFLLIQANIGIVKSQKIDQINPGFRASASELNHANGVFLLSKSSIFALGFYAGVNDNTFSLGITHIFSSRVIWTANRDFLVNGSAFFVFNETGNVYLDVSDKNQNPIWSTETARDGVVSMQLLDSGNLVLKSKNGSFVWQSFHFPIDTLLPGQVFWEGLKLKSYPNFNDLSNFLEFKHGDLVLSAGYQNPQIYWALSNDSRKIQRATAGGSGYVLFASLESNYWNFYGKKGELLWSFKFFWQSNWNDRWVAILNTDGSISFHNLENGKLAEPEPIRIPAETCGVPEPCDPLFICYFDNRCQCPSTNLHEKFHCKLPSIPCNDSSNSTELLYLGENLDYFALRFSTPSFNSDLSSCKTACSRNCSCNVMFYEPVSRNCFLFDEIGSLQRSEGSSGGYISYMKTKLPINGGNIKTNPSPNRRKHIVLMSILMAAMALGFMGLLCFLFYRRKVKELLSSIDDATEEDKFLNEISGGPIRYSYRQLRRATRNFSTKIGDGGFGSVYLGKMGDGSRLAVKKLERIGQGGREFRAEVSLIGGIHHVNLVKLKGFCSESLHRLLVYEYMSNGSLDKWIFNRKEDALFLDWETRFNIALGNL</sequence>
<dbReference type="CDD" id="cd00028">
    <property type="entry name" value="B_lectin"/>
    <property type="match status" value="1"/>
</dbReference>
<keyword evidence="5" id="KW-0067">ATP-binding</keyword>
<keyword evidence="3" id="KW-1015">Disulfide bond</keyword>
<evidence type="ECO:0000256" key="2">
    <source>
        <dbReference type="ARBA" id="ARBA00022729"/>
    </source>
</evidence>
<dbReference type="Pfam" id="PF07714">
    <property type="entry name" value="PK_Tyr_Ser-Thr"/>
    <property type="match status" value="1"/>
</dbReference>
<dbReference type="PANTHER" id="PTHR47976:SF115">
    <property type="entry name" value="RECEPTOR-LIKE SERINE_THREONINE-PROTEIN KINASE"/>
    <property type="match status" value="1"/>
</dbReference>
<dbReference type="InterPro" id="IPR001245">
    <property type="entry name" value="Ser-Thr/Tyr_kinase_cat_dom"/>
</dbReference>
<dbReference type="EMBL" id="OZ021740">
    <property type="protein sequence ID" value="CAK9324579.1"/>
    <property type="molecule type" value="Genomic_DNA"/>
</dbReference>
<feature type="signal peptide" evidence="7">
    <location>
        <begin position="1"/>
        <end position="26"/>
    </location>
</feature>
<keyword evidence="6" id="KW-1133">Transmembrane helix</keyword>
<dbReference type="InterPro" id="IPR051343">
    <property type="entry name" value="G-type_lectin_kinases/EP1-like"/>
</dbReference>
<dbReference type="InterPro" id="IPR036426">
    <property type="entry name" value="Bulb-type_lectin_dom_sf"/>
</dbReference>
<feature type="domain" description="Protein kinase" evidence="8">
    <location>
        <begin position="499"/>
        <end position="606"/>
    </location>
</feature>
<dbReference type="PANTHER" id="PTHR47976">
    <property type="entry name" value="G-TYPE LECTIN S-RECEPTOR-LIKE SERINE/THREONINE-PROTEIN KINASE SD2-5"/>
    <property type="match status" value="1"/>
</dbReference>
<keyword evidence="2 7" id="KW-0732">Signal</keyword>
<feature type="binding site" evidence="5">
    <location>
        <position position="528"/>
    </location>
    <ligand>
        <name>ATP</name>
        <dbReference type="ChEBI" id="CHEBI:30616"/>
    </ligand>
</feature>
<dbReference type="Gene3D" id="1.10.510.10">
    <property type="entry name" value="Transferase(Phosphotransferase) domain 1"/>
    <property type="match status" value="1"/>
</dbReference>
<proteinExistence type="predicted"/>
<evidence type="ECO:0000256" key="1">
    <source>
        <dbReference type="ARBA" id="ARBA00022536"/>
    </source>
</evidence>
<keyword evidence="1" id="KW-0245">EGF-like domain</keyword>
<dbReference type="InterPro" id="IPR001480">
    <property type="entry name" value="Bulb-type_lectin_dom"/>
</dbReference>
<keyword evidence="6" id="KW-0472">Membrane</keyword>
<evidence type="ECO:0000256" key="5">
    <source>
        <dbReference type="PROSITE-ProRule" id="PRU10141"/>
    </source>
</evidence>
<dbReference type="SUPFAM" id="SSF51110">
    <property type="entry name" value="alpha-D-mannose-specific plant lectins"/>
    <property type="match status" value="1"/>
</dbReference>
<dbReference type="Proteomes" id="UP001642487">
    <property type="component" value="Chromosome 6"/>
</dbReference>
<evidence type="ECO:0000256" key="3">
    <source>
        <dbReference type="ARBA" id="ARBA00023157"/>
    </source>
</evidence>
<evidence type="ECO:0000313" key="10">
    <source>
        <dbReference type="EMBL" id="CAK9324579.1"/>
    </source>
</evidence>
<dbReference type="PROSITE" id="PS00107">
    <property type="entry name" value="PROTEIN_KINASE_ATP"/>
    <property type="match status" value="1"/>
</dbReference>
<name>A0ABP0YW57_9ROSI</name>
<gene>
    <name evidence="10" type="ORF">CITCOLO1_LOCUS16817</name>
</gene>
<keyword evidence="6" id="KW-0812">Transmembrane</keyword>
<keyword evidence="11" id="KW-1185">Reference proteome</keyword>
<reference evidence="10 11" key="1">
    <citation type="submission" date="2024-03" db="EMBL/GenBank/DDBJ databases">
        <authorList>
            <person name="Gkanogiannis A."/>
            <person name="Becerra Lopez-Lavalle L."/>
        </authorList>
    </citation>
    <scope>NUCLEOTIDE SEQUENCE [LARGE SCALE GENOMIC DNA]</scope>
</reference>
<evidence type="ECO:0000259" key="9">
    <source>
        <dbReference type="PROSITE" id="PS50927"/>
    </source>
</evidence>
<evidence type="ECO:0000256" key="4">
    <source>
        <dbReference type="ARBA" id="ARBA00023180"/>
    </source>
</evidence>
<evidence type="ECO:0000259" key="8">
    <source>
        <dbReference type="PROSITE" id="PS50011"/>
    </source>
</evidence>
<keyword evidence="4" id="KW-0325">Glycoprotein</keyword>
<dbReference type="SMART" id="SM00108">
    <property type="entry name" value="B_lectin"/>
    <property type="match status" value="1"/>
</dbReference>
<dbReference type="Gene3D" id="2.90.10.10">
    <property type="entry name" value="Bulb-type lectin domain"/>
    <property type="match status" value="1"/>
</dbReference>
<evidence type="ECO:0000256" key="6">
    <source>
        <dbReference type="SAM" id="Phobius"/>
    </source>
</evidence>
<dbReference type="Pfam" id="PF01453">
    <property type="entry name" value="B_lectin"/>
    <property type="match status" value="1"/>
</dbReference>
<dbReference type="PROSITE" id="PS50011">
    <property type="entry name" value="PROTEIN_KINASE_DOM"/>
    <property type="match status" value="1"/>
</dbReference>
<dbReference type="InterPro" id="IPR011009">
    <property type="entry name" value="Kinase-like_dom_sf"/>
</dbReference>
<feature type="chain" id="PRO_5046301874" evidence="7">
    <location>
        <begin position="27"/>
        <end position="606"/>
    </location>
</feature>
<dbReference type="SUPFAM" id="SSF56112">
    <property type="entry name" value="Protein kinase-like (PK-like)"/>
    <property type="match status" value="1"/>
</dbReference>
<accession>A0ABP0YW57</accession>